<dbReference type="AlphaFoldDB" id="A0AAW6U8T1"/>
<sequence>MANYGIAIIGYGGIGAYHAEHIINTKSLRLKGIFDIKKDRNDLAKSKNIHVYESLDHLLHDLTVDIVLIATPNDSHYELVMHSLHANKHVICEKPVTLSTKLFDEMSFLSQKQKRELIVHQNRRWDSDFLTVKKIIDSHLIGEVFHIESRVHGGNGIPGDWRRKRDQGGGMLYDWGVHLIDQIMLLKDAKIIKYSIDFSTILGHEVDDGFLLHLYFDDSTDVLIEVQTTNFIKLPRWYVKGLNGTAIINDWNLDGYINQLILPLEETHSQTVKAGNGLTKTMAPPSEDAINKMKLPPILVEPNVFYEHVCNVLEKKESLSITHGQIRVVLSLIENLMNTRV</sequence>
<evidence type="ECO:0000259" key="2">
    <source>
        <dbReference type="Pfam" id="PF22725"/>
    </source>
</evidence>
<gene>
    <name evidence="3" type="ORF">QJ521_00035</name>
</gene>
<evidence type="ECO:0000313" key="3">
    <source>
        <dbReference type="EMBL" id="MDI6451936.1"/>
    </source>
</evidence>
<dbReference type="Pfam" id="PF01408">
    <property type="entry name" value="GFO_IDH_MocA"/>
    <property type="match status" value="1"/>
</dbReference>
<dbReference type="PANTHER" id="PTHR43708:SF8">
    <property type="entry name" value="OXIDOREDUCTASE"/>
    <property type="match status" value="1"/>
</dbReference>
<comment type="caution">
    <text evidence="3">The sequence shown here is derived from an EMBL/GenBank/DDBJ whole genome shotgun (WGS) entry which is preliminary data.</text>
</comment>
<dbReference type="Gene3D" id="3.40.50.720">
    <property type="entry name" value="NAD(P)-binding Rossmann-like Domain"/>
    <property type="match status" value="1"/>
</dbReference>
<keyword evidence="4" id="KW-1185">Reference proteome</keyword>
<dbReference type="SUPFAM" id="SSF51735">
    <property type="entry name" value="NAD(P)-binding Rossmann-fold domains"/>
    <property type="match status" value="1"/>
</dbReference>
<dbReference type="RefSeq" id="WP_282838314.1">
    <property type="nucleotide sequence ID" value="NZ_JASCXW010000001.1"/>
</dbReference>
<dbReference type="InterPro" id="IPR055170">
    <property type="entry name" value="GFO_IDH_MocA-like_dom"/>
</dbReference>
<dbReference type="InterPro" id="IPR000683">
    <property type="entry name" value="Gfo/Idh/MocA-like_OxRdtase_N"/>
</dbReference>
<accession>A0AAW6U8T1</accession>
<proteinExistence type="predicted"/>
<dbReference type="EMBL" id="JASCXW010000001">
    <property type="protein sequence ID" value="MDI6451936.1"/>
    <property type="molecule type" value="Genomic_DNA"/>
</dbReference>
<dbReference type="Gene3D" id="3.30.360.10">
    <property type="entry name" value="Dihydrodipicolinate Reductase, domain 2"/>
    <property type="match status" value="1"/>
</dbReference>
<feature type="domain" description="GFO/IDH/MocA-like oxidoreductase" evidence="2">
    <location>
        <begin position="129"/>
        <end position="246"/>
    </location>
</feature>
<evidence type="ECO:0000259" key="1">
    <source>
        <dbReference type="Pfam" id="PF01408"/>
    </source>
</evidence>
<evidence type="ECO:0000313" key="4">
    <source>
        <dbReference type="Proteomes" id="UP001431532"/>
    </source>
</evidence>
<protein>
    <submittedName>
        <fullName evidence="3">Gfo/Idh/MocA family oxidoreductase</fullName>
    </submittedName>
</protein>
<feature type="domain" description="Gfo/Idh/MocA-like oxidoreductase N-terminal" evidence="1">
    <location>
        <begin position="6"/>
        <end position="119"/>
    </location>
</feature>
<dbReference type="InterPro" id="IPR051317">
    <property type="entry name" value="Gfo/Idh/MocA_oxidoreduct"/>
</dbReference>
<name>A0AAW6U8T1_9MOLU</name>
<dbReference type="Pfam" id="PF22725">
    <property type="entry name" value="GFO_IDH_MocA_C3"/>
    <property type="match status" value="1"/>
</dbReference>
<dbReference type="PANTHER" id="PTHR43708">
    <property type="entry name" value="CONSERVED EXPRESSED OXIDOREDUCTASE (EUROFUNG)"/>
    <property type="match status" value="1"/>
</dbReference>
<dbReference type="SUPFAM" id="SSF55347">
    <property type="entry name" value="Glyceraldehyde-3-phosphate dehydrogenase-like, C-terminal domain"/>
    <property type="match status" value="1"/>
</dbReference>
<dbReference type="Proteomes" id="UP001431532">
    <property type="component" value="Unassembled WGS sequence"/>
</dbReference>
<dbReference type="GO" id="GO:0000166">
    <property type="term" value="F:nucleotide binding"/>
    <property type="evidence" value="ECO:0007669"/>
    <property type="project" value="InterPro"/>
</dbReference>
<dbReference type="InterPro" id="IPR036291">
    <property type="entry name" value="NAD(P)-bd_dom_sf"/>
</dbReference>
<organism evidence="3 4">
    <name type="scientific">Peloplasma aerotolerans</name>
    <dbReference type="NCBI Taxonomy" id="3044389"/>
    <lineage>
        <taxon>Bacteria</taxon>
        <taxon>Bacillati</taxon>
        <taxon>Mycoplasmatota</taxon>
        <taxon>Mollicutes</taxon>
        <taxon>Acholeplasmatales</taxon>
        <taxon>Acholeplasmataceae</taxon>
        <taxon>Peloplasma</taxon>
    </lineage>
</organism>
<reference evidence="3" key="1">
    <citation type="submission" date="2023-05" db="EMBL/GenBank/DDBJ databases">
        <title>Mariniplasma microaerophilum sp. nov., a novel anaerobic mollicute isolated from terrestrial mud volcano, Taman Peninsula, Russia.</title>
        <authorList>
            <person name="Khomyakova M.A."/>
            <person name="Merkel A.Y."/>
            <person name="Slobodkin A.I."/>
        </authorList>
    </citation>
    <scope>NUCLEOTIDE SEQUENCE</scope>
    <source>
        <strain evidence="3">M4Ah</strain>
    </source>
</reference>